<evidence type="ECO:0000313" key="2">
    <source>
        <dbReference type="EMBL" id="GGE16420.1"/>
    </source>
</evidence>
<protein>
    <submittedName>
        <fullName evidence="2">Uncharacterized protein</fullName>
    </submittedName>
</protein>
<feature type="coiled-coil region" evidence="1">
    <location>
        <begin position="26"/>
        <end position="56"/>
    </location>
</feature>
<reference evidence="2" key="1">
    <citation type="journal article" date="2014" name="Int. J. Syst. Evol. Microbiol.">
        <title>Complete genome sequence of Corynebacterium casei LMG S-19264T (=DSM 44701T), isolated from a smear-ripened cheese.</title>
        <authorList>
            <consortium name="US DOE Joint Genome Institute (JGI-PGF)"/>
            <person name="Walter F."/>
            <person name="Albersmeier A."/>
            <person name="Kalinowski J."/>
            <person name="Ruckert C."/>
        </authorList>
    </citation>
    <scope>NUCLEOTIDE SEQUENCE</scope>
    <source>
        <strain evidence="2">CGMCC 1.15179</strain>
    </source>
</reference>
<name>A0A8J2VBY0_9BACL</name>
<evidence type="ECO:0000313" key="3">
    <source>
        <dbReference type="Proteomes" id="UP000625210"/>
    </source>
</evidence>
<comment type="caution">
    <text evidence="2">The sequence shown here is derived from an EMBL/GenBank/DDBJ whole genome shotgun (WGS) entry which is preliminary data.</text>
</comment>
<reference evidence="2" key="2">
    <citation type="submission" date="2020-09" db="EMBL/GenBank/DDBJ databases">
        <authorList>
            <person name="Sun Q."/>
            <person name="Zhou Y."/>
        </authorList>
    </citation>
    <scope>NUCLEOTIDE SEQUENCE</scope>
    <source>
        <strain evidence="2">CGMCC 1.15179</strain>
    </source>
</reference>
<dbReference type="AlphaFoldDB" id="A0A8J2VBY0"/>
<dbReference type="Proteomes" id="UP000625210">
    <property type="component" value="Unassembled WGS sequence"/>
</dbReference>
<sequence length="194" mass="23355">MFSKIKRFFDPDPTSATRGNDRDEERKQLLTEVSRLQKENAELSEQLKRLSSHEDVHHHIHIEFFLYDAKNHDQTSYSAEDIHRFPMMGFTFHFLDEQSQKHRPEWLTYVLKGLENTFEMLKVHTHRVEEREVYSLFVDLKLYPHIEVKKCIYLVFQQLYQWQQQQADRVSLRIHIGGDHLYQQLLESHAETAS</sequence>
<accession>A0A8J2VBY0</accession>
<keyword evidence="3" id="KW-1185">Reference proteome</keyword>
<organism evidence="2 3">
    <name type="scientific">Marinithermofilum abyssi</name>
    <dbReference type="NCBI Taxonomy" id="1571185"/>
    <lineage>
        <taxon>Bacteria</taxon>
        <taxon>Bacillati</taxon>
        <taxon>Bacillota</taxon>
        <taxon>Bacilli</taxon>
        <taxon>Bacillales</taxon>
        <taxon>Thermoactinomycetaceae</taxon>
        <taxon>Marinithermofilum</taxon>
    </lineage>
</organism>
<proteinExistence type="predicted"/>
<evidence type="ECO:0000256" key="1">
    <source>
        <dbReference type="SAM" id="Coils"/>
    </source>
</evidence>
<keyword evidence="1" id="KW-0175">Coiled coil</keyword>
<dbReference type="EMBL" id="BMHQ01000005">
    <property type="protein sequence ID" value="GGE16420.1"/>
    <property type="molecule type" value="Genomic_DNA"/>
</dbReference>
<gene>
    <name evidence="2" type="ORF">GCM10011571_17660</name>
</gene>
<dbReference type="RefSeq" id="WP_188647507.1">
    <property type="nucleotide sequence ID" value="NZ_BMHQ01000005.1"/>
</dbReference>